<sequence>MGEELPLAWREEERQPMLLAITGSGESITTSSNRNQRTQEIVTPEVSNGGATEDTETKSQGSRKAERADARYSRPARHRRDNKNRKSDRGDEGEYKLSRRGSEVMGVRL</sequence>
<feature type="region of interest" description="Disordered" evidence="1">
    <location>
        <begin position="19"/>
        <end position="109"/>
    </location>
</feature>
<feature type="compositionally biased region" description="Basic and acidic residues" evidence="1">
    <location>
        <begin position="84"/>
        <end position="102"/>
    </location>
</feature>
<gene>
    <name evidence="2" type="ORF">LCGC14_2903080</name>
</gene>
<protein>
    <submittedName>
        <fullName evidence="2">Uncharacterized protein</fullName>
    </submittedName>
</protein>
<evidence type="ECO:0000256" key="1">
    <source>
        <dbReference type="SAM" id="MobiDB-lite"/>
    </source>
</evidence>
<dbReference type="EMBL" id="LAZR01057219">
    <property type="protein sequence ID" value="KKK72517.1"/>
    <property type="molecule type" value="Genomic_DNA"/>
</dbReference>
<evidence type="ECO:0000313" key="2">
    <source>
        <dbReference type="EMBL" id="KKK72517.1"/>
    </source>
</evidence>
<feature type="compositionally biased region" description="Low complexity" evidence="1">
    <location>
        <begin position="21"/>
        <end position="32"/>
    </location>
</feature>
<organism evidence="2">
    <name type="scientific">marine sediment metagenome</name>
    <dbReference type="NCBI Taxonomy" id="412755"/>
    <lineage>
        <taxon>unclassified sequences</taxon>
        <taxon>metagenomes</taxon>
        <taxon>ecological metagenomes</taxon>
    </lineage>
</organism>
<feature type="compositionally biased region" description="Basic residues" evidence="1">
    <location>
        <begin position="74"/>
        <end position="83"/>
    </location>
</feature>
<dbReference type="AlphaFoldDB" id="A0A0F8XTT3"/>
<accession>A0A0F8XTT3</accession>
<reference evidence="2" key="1">
    <citation type="journal article" date="2015" name="Nature">
        <title>Complex archaea that bridge the gap between prokaryotes and eukaryotes.</title>
        <authorList>
            <person name="Spang A."/>
            <person name="Saw J.H."/>
            <person name="Jorgensen S.L."/>
            <person name="Zaremba-Niedzwiedzka K."/>
            <person name="Martijn J."/>
            <person name="Lind A.E."/>
            <person name="van Eijk R."/>
            <person name="Schleper C."/>
            <person name="Guy L."/>
            <person name="Ettema T.J."/>
        </authorList>
    </citation>
    <scope>NUCLEOTIDE SEQUENCE</scope>
</reference>
<feature type="compositionally biased region" description="Polar residues" evidence="1">
    <location>
        <begin position="33"/>
        <end position="50"/>
    </location>
</feature>
<name>A0A0F8XTT3_9ZZZZ</name>
<comment type="caution">
    <text evidence="2">The sequence shown here is derived from an EMBL/GenBank/DDBJ whole genome shotgun (WGS) entry which is preliminary data.</text>
</comment>
<feature type="compositionally biased region" description="Basic and acidic residues" evidence="1">
    <location>
        <begin position="63"/>
        <end position="72"/>
    </location>
</feature>
<proteinExistence type="predicted"/>